<dbReference type="GO" id="GO:0015288">
    <property type="term" value="F:porin activity"/>
    <property type="evidence" value="ECO:0007669"/>
    <property type="project" value="InterPro"/>
</dbReference>
<keyword evidence="1" id="KW-0732">Signal</keyword>
<evidence type="ECO:0000259" key="2">
    <source>
        <dbReference type="Pfam" id="PF13609"/>
    </source>
</evidence>
<dbReference type="STRING" id="1123501.Wenmar_00748"/>
<dbReference type="AlphaFoldDB" id="A0A0D0QDG6"/>
<dbReference type="InterPro" id="IPR023614">
    <property type="entry name" value="Porin_dom_sf"/>
</dbReference>
<reference evidence="3 4" key="1">
    <citation type="submission" date="2013-01" db="EMBL/GenBank/DDBJ databases">
        <authorList>
            <person name="Fiebig A."/>
            <person name="Goeker M."/>
            <person name="Klenk H.-P.P."/>
        </authorList>
    </citation>
    <scope>NUCLEOTIDE SEQUENCE [LARGE SCALE GENOMIC DNA]</scope>
    <source>
        <strain evidence="3 4">DSM 24838</strain>
    </source>
</reference>
<gene>
    <name evidence="3" type="ORF">Wenmar_00748</name>
</gene>
<dbReference type="Gene3D" id="2.40.160.10">
    <property type="entry name" value="Porin"/>
    <property type="match status" value="1"/>
</dbReference>
<protein>
    <submittedName>
        <fullName evidence="3">Gram-negative porin</fullName>
    </submittedName>
</protein>
<dbReference type="EMBL" id="AONG01000005">
    <property type="protein sequence ID" value="KIQ70372.1"/>
    <property type="molecule type" value="Genomic_DNA"/>
</dbReference>
<dbReference type="RefSeq" id="WP_018304116.1">
    <property type="nucleotide sequence ID" value="NZ_KB902312.1"/>
</dbReference>
<name>A0A0D0QDG6_9RHOB</name>
<dbReference type="Proteomes" id="UP000035100">
    <property type="component" value="Unassembled WGS sequence"/>
</dbReference>
<evidence type="ECO:0000256" key="1">
    <source>
        <dbReference type="SAM" id="SignalP"/>
    </source>
</evidence>
<dbReference type="GO" id="GO:0016020">
    <property type="term" value="C:membrane"/>
    <property type="evidence" value="ECO:0007669"/>
    <property type="project" value="InterPro"/>
</dbReference>
<accession>A0A0D0QDG6</accession>
<dbReference type="InterPro" id="IPR033900">
    <property type="entry name" value="Gram_neg_porin_domain"/>
</dbReference>
<feature type="signal peptide" evidence="1">
    <location>
        <begin position="1"/>
        <end position="19"/>
    </location>
</feature>
<dbReference type="SUPFAM" id="SSF56935">
    <property type="entry name" value="Porins"/>
    <property type="match status" value="1"/>
</dbReference>
<dbReference type="Pfam" id="PF13609">
    <property type="entry name" value="Porin_4"/>
    <property type="match status" value="1"/>
</dbReference>
<evidence type="ECO:0000313" key="3">
    <source>
        <dbReference type="EMBL" id="KIQ70372.1"/>
    </source>
</evidence>
<sequence length="384" mass="40142">MKSILLASASIVAFAGAAAAEVTFEGSATVGYQDTDSPAKADDDYGFYWDATLSTTFSMELDNGVTAAATFDIDVADDDTSIDLESAGYLFSLTADMGAMYFGETAFAAETYWSPVGDMEQDGFSEADGETVLRGEVMFGGVTAGASYVVADAGNDMVEDSSDQIVDQLSVGATGEFAGFTFAVAYQEESDFADDADEDAVSGLYDPVDENGDFNPDEVFGVRVGATFAGADIALGYAQNMTDDASSLGVQASYPIGPITATAYYVLEEIDGVDDVEDNYGLTVAYASGPIAATADYDYDQGTNKFNVDGSYDIGNGVMVVAGLEYQTDPDKGTDYYAGVVVDLGSGAEVLAAYAEDGDDDDADQEIGTYELEDGITVEASFTF</sequence>
<dbReference type="OrthoDB" id="7874340at2"/>
<evidence type="ECO:0000313" key="4">
    <source>
        <dbReference type="Proteomes" id="UP000035100"/>
    </source>
</evidence>
<proteinExistence type="predicted"/>
<comment type="caution">
    <text evidence="3">The sequence shown here is derived from an EMBL/GenBank/DDBJ whole genome shotgun (WGS) entry which is preliminary data.</text>
</comment>
<feature type="chain" id="PRO_5002219152" evidence="1">
    <location>
        <begin position="20"/>
        <end position="384"/>
    </location>
</feature>
<keyword evidence="4" id="KW-1185">Reference proteome</keyword>
<dbReference type="eggNOG" id="ENOG502ZEUX">
    <property type="taxonomic scope" value="Bacteria"/>
</dbReference>
<feature type="domain" description="Porin" evidence="2">
    <location>
        <begin position="7"/>
        <end position="329"/>
    </location>
</feature>
<organism evidence="3 4">
    <name type="scientific">Wenxinia marina DSM 24838</name>
    <dbReference type="NCBI Taxonomy" id="1123501"/>
    <lineage>
        <taxon>Bacteria</taxon>
        <taxon>Pseudomonadati</taxon>
        <taxon>Pseudomonadota</taxon>
        <taxon>Alphaproteobacteria</taxon>
        <taxon>Rhodobacterales</taxon>
        <taxon>Roseobacteraceae</taxon>
        <taxon>Wenxinia</taxon>
    </lineage>
</organism>